<feature type="transmembrane region" description="Helical" evidence="7">
    <location>
        <begin position="95"/>
        <end position="115"/>
    </location>
</feature>
<keyword evidence="3" id="KW-1003">Cell membrane</keyword>
<dbReference type="Proteomes" id="UP001527099">
    <property type="component" value="Unassembled WGS sequence"/>
</dbReference>
<name>A0ABT4G5D4_9BACL</name>
<keyword evidence="4 7" id="KW-0812">Transmembrane</keyword>
<keyword evidence="6 7" id="KW-0472">Membrane</keyword>
<comment type="subcellular location">
    <subcellularLocation>
        <location evidence="1 7">Cell membrane</location>
        <topology evidence="1 7">Multi-pass membrane protein</topology>
    </subcellularLocation>
</comment>
<dbReference type="InterPro" id="IPR000515">
    <property type="entry name" value="MetI-like"/>
</dbReference>
<protein>
    <submittedName>
        <fullName evidence="9">Carbohydrate ABC transporter permease</fullName>
    </submittedName>
</protein>
<gene>
    <name evidence="9" type="ORF">M5X19_00225</name>
</gene>
<evidence type="ECO:0000313" key="9">
    <source>
        <dbReference type="EMBL" id="MCY9691362.1"/>
    </source>
</evidence>
<dbReference type="EMBL" id="JAMDMX010000001">
    <property type="protein sequence ID" value="MCY9691362.1"/>
    <property type="molecule type" value="Genomic_DNA"/>
</dbReference>
<keyword evidence="10" id="KW-1185">Reference proteome</keyword>
<keyword evidence="5 7" id="KW-1133">Transmembrane helix</keyword>
<dbReference type="SUPFAM" id="SSF161098">
    <property type="entry name" value="MetI-like"/>
    <property type="match status" value="1"/>
</dbReference>
<dbReference type="Gene3D" id="1.10.3720.10">
    <property type="entry name" value="MetI-like"/>
    <property type="match status" value="1"/>
</dbReference>
<sequence length="308" mass="34087">MVAKDAAGGKFNHRKEGLRMAIWKERVPRLLLYLFLAICTFSTLFPFLNVLAVSLSSGEAIRAGNVSIWPRHLTWDAYRNLIDDGQLFVAMKNTVVMTVVGTSLNMLVTIMAAYPLSKMDLRGRGPVLGMIIFTMLFSGGLIPQFLLIKSLGLMNTYWSLWLSGLISTYNLFVLKTFFEGLPSELEESASIDGAKDWVVLVRIVLPLALPVIAALTLFYAVGWWNAYYNVLIFIKSSTQMSLMVKLYQMIDNLDPALLVGDSANANNTLPPEGVRAGAAMLASLPILIIYPFLQKYFVKGVLMGSVKG</sequence>
<dbReference type="PROSITE" id="PS50928">
    <property type="entry name" value="ABC_TM1"/>
    <property type="match status" value="1"/>
</dbReference>
<dbReference type="RefSeq" id="WP_268613292.1">
    <property type="nucleotide sequence ID" value="NZ_JAMDMX010000001.1"/>
</dbReference>
<evidence type="ECO:0000256" key="3">
    <source>
        <dbReference type="ARBA" id="ARBA00022475"/>
    </source>
</evidence>
<evidence type="ECO:0000256" key="1">
    <source>
        <dbReference type="ARBA" id="ARBA00004651"/>
    </source>
</evidence>
<dbReference type="InterPro" id="IPR035906">
    <property type="entry name" value="MetI-like_sf"/>
</dbReference>
<dbReference type="PANTHER" id="PTHR43744:SF9">
    <property type="entry name" value="POLYGALACTURONAN_RHAMNOGALACTURONAN TRANSPORT SYSTEM PERMEASE PROTEIN YTCP"/>
    <property type="match status" value="1"/>
</dbReference>
<evidence type="ECO:0000256" key="7">
    <source>
        <dbReference type="RuleBase" id="RU363032"/>
    </source>
</evidence>
<dbReference type="PANTHER" id="PTHR43744">
    <property type="entry name" value="ABC TRANSPORTER PERMEASE PROTEIN MG189-RELATED-RELATED"/>
    <property type="match status" value="1"/>
</dbReference>
<feature type="domain" description="ABC transmembrane type-1" evidence="8">
    <location>
        <begin position="91"/>
        <end position="293"/>
    </location>
</feature>
<evidence type="ECO:0000256" key="5">
    <source>
        <dbReference type="ARBA" id="ARBA00022989"/>
    </source>
</evidence>
<organism evidence="9 10">
    <name type="scientific">Paenibacillus alginolyticus</name>
    <dbReference type="NCBI Taxonomy" id="59839"/>
    <lineage>
        <taxon>Bacteria</taxon>
        <taxon>Bacillati</taxon>
        <taxon>Bacillota</taxon>
        <taxon>Bacilli</taxon>
        <taxon>Bacillales</taxon>
        <taxon>Paenibacillaceae</taxon>
        <taxon>Paenibacillus</taxon>
    </lineage>
</organism>
<evidence type="ECO:0000259" key="8">
    <source>
        <dbReference type="PROSITE" id="PS50928"/>
    </source>
</evidence>
<evidence type="ECO:0000256" key="2">
    <source>
        <dbReference type="ARBA" id="ARBA00022448"/>
    </source>
</evidence>
<evidence type="ECO:0000313" key="10">
    <source>
        <dbReference type="Proteomes" id="UP001527099"/>
    </source>
</evidence>
<feature type="transmembrane region" description="Helical" evidence="7">
    <location>
        <begin position="199"/>
        <end position="221"/>
    </location>
</feature>
<accession>A0ABT4G5D4</accession>
<feature type="transmembrane region" description="Helical" evidence="7">
    <location>
        <begin position="127"/>
        <end position="146"/>
    </location>
</feature>
<evidence type="ECO:0000256" key="6">
    <source>
        <dbReference type="ARBA" id="ARBA00023136"/>
    </source>
</evidence>
<evidence type="ECO:0000256" key="4">
    <source>
        <dbReference type="ARBA" id="ARBA00022692"/>
    </source>
</evidence>
<dbReference type="Pfam" id="PF00528">
    <property type="entry name" value="BPD_transp_1"/>
    <property type="match status" value="1"/>
</dbReference>
<comment type="caution">
    <text evidence="9">The sequence shown here is derived from an EMBL/GenBank/DDBJ whole genome shotgun (WGS) entry which is preliminary data.</text>
</comment>
<comment type="similarity">
    <text evidence="7">Belongs to the binding-protein-dependent transport system permease family.</text>
</comment>
<proteinExistence type="inferred from homology"/>
<reference evidence="9 10" key="1">
    <citation type="submission" date="2022-05" db="EMBL/GenBank/DDBJ databases">
        <title>Genome Sequencing of Bee-Associated Microbes.</title>
        <authorList>
            <person name="Dunlap C."/>
        </authorList>
    </citation>
    <scope>NUCLEOTIDE SEQUENCE [LARGE SCALE GENOMIC DNA]</scope>
    <source>
        <strain evidence="9 10">NRRL B-14421</strain>
    </source>
</reference>
<feature type="transmembrane region" description="Helical" evidence="7">
    <location>
        <begin position="158"/>
        <end position="178"/>
    </location>
</feature>
<keyword evidence="2 7" id="KW-0813">Transport</keyword>
<feature type="transmembrane region" description="Helical" evidence="7">
    <location>
        <begin position="30"/>
        <end position="48"/>
    </location>
</feature>
<dbReference type="CDD" id="cd06261">
    <property type="entry name" value="TM_PBP2"/>
    <property type="match status" value="1"/>
</dbReference>
<feature type="transmembrane region" description="Helical" evidence="7">
    <location>
        <begin position="274"/>
        <end position="293"/>
    </location>
</feature>